<keyword evidence="7" id="KW-1185">Reference proteome</keyword>
<evidence type="ECO:0000313" key="7">
    <source>
        <dbReference type="Proteomes" id="UP000837857"/>
    </source>
</evidence>
<gene>
    <name evidence="6" type="ORF">IPOD504_LOCUS4532</name>
</gene>
<dbReference type="CDD" id="cd00707">
    <property type="entry name" value="Pancreat_lipase_like"/>
    <property type="match status" value="1"/>
</dbReference>
<dbReference type="InterPro" id="IPR000734">
    <property type="entry name" value="TAG_lipase"/>
</dbReference>
<organism evidence="6 7">
    <name type="scientific">Iphiclides podalirius</name>
    <name type="common">scarce swallowtail</name>
    <dbReference type="NCBI Taxonomy" id="110791"/>
    <lineage>
        <taxon>Eukaryota</taxon>
        <taxon>Metazoa</taxon>
        <taxon>Ecdysozoa</taxon>
        <taxon>Arthropoda</taxon>
        <taxon>Hexapoda</taxon>
        <taxon>Insecta</taxon>
        <taxon>Pterygota</taxon>
        <taxon>Neoptera</taxon>
        <taxon>Endopterygota</taxon>
        <taxon>Lepidoptera</taxon>
        <taxon>Glossata</taxon>
        <taxon>Ditrysia</taxon>
        <taxon>Papilionoidea</taxon>
        <taxon>Papilionidae</taxon>
        <taxon>Papilioninae</taxon>
        <taxon>Iphiclides</taxon>
    </lineage>
</organism>
<dbReference type="PANTHER" id="PTHR11610:SF169">
    <property type="entry name" value="GH15759P-RELATED"/>
    <property type="match status" value="1"/>
</dbReference>
<reference evidence="6" key="1">
    <citation type="submission" date="2022-03" db="EMBL/GenBank/DDBJ databases">
        <authorList>
            <person name="Martin H S."/>
        </authorList>
    </citation>
    <scope>NUCLEOTIDE SEQUENCE</scope>
</reference>
<evidence type="ECO:0000256" key="4">
    <source>
        <dbReference type="RuleBase" id="RU004262"/>
    </source>
</evidence>
<dbReference type="InterPro" id="IPR029058">
    <property type="entry name" value="AB_hydrolase_fold"/>
</dbReference>
<keyword evidence="3" id="KW-0964">Secreted</keyword>
<dbReference type="SUPFAM" id="SSF53474">
    <property type="entry name" value="alpha/beta-Hydrolases"/>
    <property type="match status" value="1"/>
</dbReference>
<evidence type="ECO:0000256" key="2">
    <source>
        <dbReference type="ARBA" id="ARBA00010701"/>
    </source>
</evidence>
<dbReference type="Pfam" id="PF00151">
    <property type="entry name" value="Lipase"/>
    <property type="match status" value="1"/>
</dbReference>
<comment type="subcellular location">
    <subcellularLocation>
        <location evidence="1">Secreted</location>
    </subcellularLocation>
</comment>
<dbReference type="InterPro" id="IPR033906">
    <property type="entry name" value="Lipase_N"/>
</dbReference>
<name>A0ABN8HYP8_9NEOP</name>
<dbReference type="PRINTS" id="PR00821">
    <property type="entry name" value="TAGLIPASE"/>
</dbReference>
<feature type="domain" description="Lipase" evidence="5">
    <location>
        <begin position="35"/>
        <end position="302"/>
    </location>
</feature>
<feature type="non-terminal residue" evidence="6">
    <location>
        <position position="1"/>
    </location>
</feature>
<comment type="similarity">
    <text evidence="2 4">Belongs to the AB hydrolase superfamily. Lipase family.</text>
</comment>
<dbReference type="EMBL" id="OW152827">
    <property type="protein sequence ID" value="CAH2043977.1"/>
    <property type="molecule type" value="Genomic_DNA"/>
</dbReference>
<evidence type="ECO:0000313" key="6">
    <source>
        <dbReference type="EMBL" id="CAH2043977.1"/>
    </source>
</evidence>
<dbReference type="PANTHER" id="PTHR11610">
    <property type="entry name" value="LIPASE"/>
    <property type="match status" value="1"/>
</dbReference>
<accession>A0ABN8HYP8</accession>
<dbReference type="Proteomes" id="UP000837857">
    <property type="component" value="Chromosome 15"/>
</dbReference>
<evidence type="ECO:0000256" key="3">
    <source>
        <dbReference type="ARBA" id="ARBA00022525"/>
    </source>
</evidence>
<dbReference type="Gene3D" id="3.40.50.1820">
    <property type="entry name" value="alpha/beta hydrolase"/>
    <property type="match status" value="1"/>
</dbReference>
<evidence type="ECO:0000259" key="5">
    <source>
        <dbReference type="Pfam" id="PF00151"/>
    </source>
</evidence>
<proteinExistence type="inferred from homology"/>
<sequence length="326" mass="35982">MKAPTCSVMTFFIGASEICFMPAPIGDCKGCCPKNDSVDIQYKLFTRAHPTTFQTIPSDNFAELSRTDFDPSKPTVIYVMGFSEVINGASTTTLRNEYLASSDCNFISVDWSRLIVFPWYISAVRNTRYMGSKLADFVQYLDSVGAKASSLHIVGFSLGAEAAGFAGKKSKARGLTIGRITGLDPAYPGYRFTDSGGHLSKGDATFVDVIHTNPGLFGFPQAIGDVDFYPNYGSWIQPGCWVDQLFHNKEELRFIYGCSHTRAWRYYAESLRSPFGFPATLCRQWKTPSSCTFTVDGYMGLGAKPPITGIMYLETNQKPPFARNGP</sequence>
<protein>
    <recommendedName>
        <fullName evidence="5">Lipase domain-containing protein</fullName>
    </recommendedName>
</protein>
<dbReference type="InterPro" id="IPR013818">
    <property type="entry name" value="Lipase"/>
</dbReference>
<evidence type="ECO:0000256" key="1">
    <source>
        <dbReference type="ARBA" id="ARBA00004613"/>
    </source>
</evidence>